<evidence type="ECO:0000313" key="7">
    <source>
        <dbReference type="EMBL" id="CAA9515165.1"/>
    </source>
</evidence>
<proteinExistence type="inferred from homology"/>
<evidence type="ECO:0000256" key="4">
    <source>
        <dbReference type="PROSITE-ProRule" id="PRU00182"/>
    </source>
</evidence>
<evidence type="ECO:0000256" key="3">
    <source>
        <dbReference type="ARBA" id="ARBA00023125"/>
    </source>
</evidence>
<feature type="domain" description="RNA-binding S4" evidence="6">
    <location>
        <begin position="4"/>
        <end position="66"/>
    </location>
</feature>
<keyword evidence="3" id="KW-0238">DNA-binding</keyword>
<dbReference type="AlphaFoldDB" id="A0A6J4T6I7"/>
<dbReference type="GO" id="GO:0003677">
    <property type="term" value="F:DNA binding"/>
    <property type="evidence" value="ECO:0007669"/>
    <property type="project" value="UniProtKB-KW"/>
</dbReference>
<accession>A0A6J4T6I7</accession>
<protein>
    <submittedName>
        <fullName evidence="7">Ribosome-associated heat shock protein implicated in the recycling of the 50S subunit (S4 paralog)</fullName>
    </submittedName>
</protein>
<organism evidence="7">
    <name type="scientific">uncultured Solirubrobacteraceae bacterium</name>
    <dbReference type="NCBI Taxonomy" id="1162706"/>
    <lineage>
        <taxon>Bacteria</taxon>
        <taxon>Bacillati</taxon>
        <taxon>Actinomycetota</taxon>
        <taxon>Thermoleophilia</taxon>
        <taxon>Solirubrobacterales</taxon>
        <taxon>Solirubrobacteraceae</taxon>
        <taxon>environmental samples</taxon>
    </lineage>
</organism>
<keyword evidence="7" id="KW-0346">Stress response</keyword>
<reference evidence="7" key="1">
    <citation type="submission" date="2020-02" db="EMBL/GenBank/DDBJ databases">
        <authorList>
            <person name="Meier V. D."/>
        </authorList>
    </citation>
    <scope>NUCLEOTIDE SEQUENCE</scope>
    <source>
        <strain evidence="7">AVDCRST_MAG67</strain>
    </source>
</reference>
<keyword evidence="2 4" id="KW-0694">RNA-binding</keyword>
<dbReference type="InterPro" id="IPR036986">
    <property type="entry name" value="S4_RNA-bd_sf"/>
</dbReference>
<dbReference type="SMART" id="SM00363">
    <property type="entry name" value="S4"/>
    <property type="match status" value="1"/>
</dbReference>
<sequence length="128" mass="14390">MERVRIDKWLWAARFYKSRSLATDAVSGGLAQLNGVRVKPSKEVAAGDELEVTVGQTRRVVIVRGVSERRGPAKEAIKLYEETAQSIAARELAAQQRRLQSPPPGADLGMRPTKRDRRRLDDARGRRR</sequence>
<gene>
    <name evidence="7" type="ORF">AVDCRST_MAG67-3051</name>
</gene>
<dbReference type="Pfam" id="PF01479">
    <property type="entry name" value="S4"/>
    <property type="match status" value="1"/>
</dbReference>
<comment type="similarity">
    <text evidence="1">Belongs to the HSP15 family.</text>
</comment>
<dbReference type="InterPro" id="IPR025708">
    <property type="entry name" value="HSP15"/>
</dbReference>
<dbReference type="InterPro" id="IPR002942">
    <property type="entry name" value="S4_RNA-bd"/>
</dbReference>
<dbReference type="SUPFAM" id="SSF55174">
    <property type="entry name" value="Alpha-L RNA-binding motif"/>
    <property type="match status" value="1"/>
</dbReference>
<feature type="compositionally biased region" description="Basic and acidic residues" evidence="5">
    <location>
        <begin position="118"/>
        <end position="128"/>
    </location>
</feature>
<dbReference type="PROSITE" id="PS50889">
    <property type="entry name" value="S4"/>
    <property type="match status" value="1"/>
</dbReference>
<dbReference type="GO" id="GO:0034605">
    <property type="term" value="P:cellular response to heat"/>
    <property type="evidence" value="ECO:0007669"/>
    <property type="project" value="InterPro"/>
</dbReference>
<dbReference type="GO" id="GO:0043023">
    <property type="term" value="F:ribosomal large subunit binding"/>
    <property type="evidence" value="ECO:0007669"/>
    <property type="project" value="InterPro"/>
</dbReference>
<evidence type="ECO:0000259" key="6">
    <source>
        <dbReference type="SMART" id="SM00363"/>
    </source>
</evidence>
<name>A0A6J4T6I7_9ACTN</name>
<evidence type="ECO:0000256" key="5">
    <source>
        <dbReference type="SAM" id="MobiDB-lite"/>
    </source>
</evidence>
<feature type="region of interest" description="Disordered" evidence="5">
    <location>
        <begin position="92"/>
        <end position="128"/>
    </location>
</feature>
<dbReference type="CDD" id="cd00165">
    <property type="entry name" value="S4"/>
    <property type="match status" value="1"/>
</dbReference>
<dbReference type="PIRSF" id="PIRSF016821">
    <property type="entry name" value="HSP15"/>
    <property type="match status" value="1"/>
</dbReference>
<evidence type="ECO:0000256" key="2">
    <source>
        <dbReference type="ARBA" id="ARBA00022884"/>
    </source>
</evidence>
<evidence type="ECO:0000256" key="1">
    <source>
        <dbReference type="ARBA" id="ARBA00008396"/>
    </source>
</evidence>
<dbReference type="GO" id="GO:0003727">
    <property type="term" value="F:single-stranded RNA binding"/>
    <property type="evidence" value="ECO:0007669"/>
    <property type="project" value="InterPro"/>
</dbReference>
<dbReference type="EMBL" id="CADCVQ010000124">
    <property type="protein sequence ID" value="CAA9515165.1"/>
    <property type="molecule type" value="Genomic_DNA"/>
</dbReference>
<dbReference type="Gene3D" id="3.10.290.10">
    <property type="entry name" value="RNA-binding S4 domain"/>
    <property type="match status" value="1"/>
</dbReference>